<comment type="caution">
    <text evidence="1">The sequence shown here is derived from an EMBL/GenBank/DDBJ whole genome shotgun (WGS) entry which is preliminary data.</text>
</comment>
<accession>A0A7C5LBD3</accession>
<protein>
    <submittedName>
        <fullName evidence="1">Uncharacterized protein</fullName>
    </submittedName>
</protein>
<proteinExistence type="predicted"/>
<gene>
    <name evidence="1" type="ORF">ENM11_02135</name>
</gene>
<name>A0A7C5LBD3_CALS0</name>
<evidence type="ECO:0000313" key="1">
    <source>
        <dbReference type="EMBL" id="HHK67940.1"/>
    </source>
</evidence>
<sequence length="88" mass="9748">MIEEVSIEDVMGDYPFKLFRGKLCCKGLYVRFEGVVYQSVGGPNVRASIDEQDAKTLLAKGLTLQEIAALELELQQKILNGDVSIERG</sequence>
<dbReference type="AlphaFoldDB" id="A0A7C5LBD3"/>
<organism evidence="1">
    <name type="scientific">Caldiarchaeum subterraneum</name>
    <dbReference type="NCBI Taxonomy" id="311458"/>
    <lineage>
        <taxon>Archaea</taxon>
        <taxon>Nitrososphaerota</taxon>
        <taxon>Candidatus Caldarchaeales</taxon>
        <taxon>Candidatus Caldarchaeaceae</taxon>
        <taxon>Candidatus Caldarchaeum</taxon>
    </lineage>
</organism>
<dbReference type="EMBL" id="DRWN01000019">
    <property type="protein sequence ID" value="HHK67940.1"/>
    <property type="molecule type" value="Genomic_DNA"/>
</dbReference>
<reference evidence="1" key="1">
    <citation type="journal article" date="2020" name="mSystems">
        <title>Genome- and Community-Level Interaction Insights into Carbon Utilization and Element Cycling Functions of Hydrothermarchaeota in Hydrothermal Sediment.</title>
        <authorList>
            <person name="Zhou Z."/>
            <person name="Liu Y."/>
            <person name="Xu W."/>
            <person name="Pan J."/>
            <person name="Luo Z.H."/>
            <person name="Li M."/>
        </authorList>
    </citation>
    <scope>NUCLEOTIDE SEQUENCE [LARGE SCALE GENOMIC DNA]</scope>
    <source>
        <strain evidence="1">SpSt-1056</strain>
    </source>
</reference>